<dbReference type="PANTHER" id="PTHR46769:SF2">
    <property type="entry name" value="FIBROCYSTIN-L ISOFORM 2 PRECURSOR-RELATED"/>
    <property type="match status" value="1"/>
</dbReference>
<sequence>MGTPPRTVPARVNAAWHTLSADPPRPGRQPPVRARSSSWHKKENEHHGSRSDQRDSLSGQSIGGTPVTINGSGFTGATVVRFGSNLATNVVVVSSTQITARTPAGSGTVKVTVTGPTGTSTQNVFFTYTTVAAPVLTSLSPASGPTSGGNTVTINGTNLTGATQVLFGATPATILTNTPTQITATAPAGTGTTNVTVTTPNGTSNPLPYTYTATPAPTITTLNPTSGPTSGGNTITINGTNLTGATQVLFGATPATILTNTPTQITATAPAGTGTTNVTVTTPNGTSNPLPYTYTTTPAPTITTLNPTSGPTSGGNTITINGTGLSGAIQVLFGATPATILTNTPTQITATAPAGPASVVNVTVTTAGGTSNPLPYVYVAAPVVIGVSPQFGSDAGGNTVTIIGSNLALASAVHFGPNLATGLTVISDNQLTVTAPPGTGTVVVTVTTPGGTSTLGPGSPYYTYLGAPVITSLVPNQGSELGGDSVTINGSNLTYTDSVTFGGTPASFSVLSDALVVATTPAHAAGTVNVQLHTPAGNSNTLPFTYDPA</sequence>
<dbReference type="Gene3D" id="2.60.40.10">
    <property type="entry name" value="Immunoglobulins"/>
    <property type="match status" value="6"/>
</dbReference>
<protein>
    <recommendedName>
        <fullName evidence="3">IPT/TIG domain-containing protein</fullName>
    </recommendedName>
</protein>
<evidence type="ECO:0000313" key="5">
    <source>
        <dbReference type="Proteomes" id="UP000463951"/>
    </source>
</evidence>
<feature type="domain" description="IPT/TIG" evidence="3">
    <location>
        <begin position="467"/>
        <end position="547"/>
    </location>
</feature>
<gene>
    <name evidence="4" type="ORF">SSPO_077450</name>
</gene>
<dbReference type="GO" id="GO:0005975">
    <property type="term" value="P:carbohydrate metabolic process"/>
    <property type="evidence" value="ECO:0007669"/>
    <property type="project" value="UniProtKB-ARBA"/>
</dbReference>
<name>A0A499VFT8_9ACTN</name>
<dbReference type="CDD" id="cd00603">
    <property type="entry name" value="IPT_PCSR"/>
    <property type="match status" value="1"/>
</dbReference>
<feature type="domain" description="IPT/TIG" evidence="3">
    <location>
        <begin position="216"/>
        <end position="295"/>
    </location>
</feature>
<evidence type="ECO:0000313" key="4">
    <source>
        <dbReference type="EMBL" id="BBJ45027.1"/>
    </source>
</evidence>
<proteinExistence type="predicted"/>
<dbReference type="InterPro" id="IPR002909">
    <property type="entry name" value="IPT_dom"/>
</dbReference>
<feature type="domain" description="IPT/TIG" evidence="3">
    <location>
        <begin position="56"/>
        <end position="129"/>
    </location>
</feature>
<dbReference type="SUPFAM" id="SSF81296">
    <property type="entry name" value="E set domains"/>
    <property type="match status" value="6"/>
</dbReference>
<dbReference type="Pfam" id="PF01833">
    <property type="entry name" value="TIG"/>
    <property type="match status" value="6"/>
</dbReference>
<feature type="domain" description="IPT/TIG" evidence="3">
    <location>
        <begin position="133"/>
        <end position="212"/>
    </location>
</feature>
<dbReference type="PANTHER" id="PTHR46769">
    <property type="entry name" value="POLYCYSTIC KIDNEY AND HEPATIC DISEASE 1 (AUTOSOMAL RECESSIVE)-LIKE 1"/>
    <property type="match status" value="1"/>
</dbReference>
<evidence type="ECO:0000256" key="2">
    <source>
        <dbReference type="SAM" id="MobiDB-lite"/>
    </source>
</evidence>
<dbReference type="SMART" id="SM00429">
    <property type="entry name" value="IPT"/>
    <property type="match status" value="6"/>
</dbReference>
<feature type="domain" description="IPT/TIG" evidence="3">
    <location>
        <begin position="381"/>
        <end position="464"/>
    </location>
</feature>
<dbReference type="InterPro" id="IPR014756">
    <property type="entry name" value="Ig_E-set"/>
</dbReference>
<feature type="region of interest" description="Disordered" evidence="2">
    <location>
        <begin position="1"/>
        <end position="70"/>
    </location>
</feature>
<evidence type="ECO:0000256" key="1">
    <source>
        <dbReference type="ARBA" id="ARBA00022729"/>
    </source>
</evidence>
<dbReference type="InterPro" id="IPR052387">
    <property type="entry name" value="Fibrocystin"/>
</dbReference>
<feature type="compositionally biased region" description="Basic and acidic residues" evidence="2">
    <location>
        <begin position="40"/>
        <end position="55"/>
    </location>
</feature>
<feature type="domain" description="IPT/TIG" evidence="3">
    <location>
        <begin position="299"/>
        <end position="379"/>
    </location>
</feature>
<reference evidence="4 5" key="1">
    <citation type="journal article" date="2020" name="Int. J. Syst. Evol. Microbiol.">
        <title>Reclassification of Streptomyces castelarensis and Streptomyces sporoclivatus as later heterotypic synonyms of Streptomyces antimycoticus.</title>
        <authorList>
            <person name="Komaki H."/>
            <person name="Tamura T."/>
        </authorList>
    </citation>
    <scope>NUCLEOTIDE SEQUENCE [LARGE SCALE GENOMIC DNA]</scope>
    <source>
        <strain evidence="4 5">NBRC 100767</strain>
    </source>
</reference>
<dbReference type="EMBL" id="AP019620">
    <property type="protein sequence ID" value="BBJ45027.1"/>
    <property type="molecule type" value="Genomic_DNA"/>
</dbReference>
<evidence type="ECO:0000259" key="3">
    <source>
        <dbReference type="SMART" id="SM00429"/>
    </source>
</evidence>
<accession>A0A499VFT8</accession>
<dbReference type="AlphaFoldDB" id="A0A499VFT8"/>
<organism evidence="4 5">
    <name type="scientific">Streptomyces antimycoticus</name>
    <dbReference type="NCBI Taxonomy" id="68175"/>
    <lineage>
        <taxon>Bacteria</taxon>
        <taxon>Bacillati</taxon>
        <taxon>Actinomycetota</taxon>
        <taxon>Actinomycetes</taxon>
        <taxon>Kitasatosporales</taxon>
        <taxon>Streptomycetaceae</taxon>
        <taxon>Streptomyces</taxon>
        <taxon>Streptomyces violaceusniger group</taxon>
    </lineage>
</organism>
<dbReference type="CDD" id="cd00102">
    <property type="entry name" value="IPT"/>
    <property type="match status" value="4"/>
</dbReference>
<keyword evidence="1" id="KW-0732">Signal</keyword>
<dbReference type="InterPro" id="IPR013783">
    <property type="entry name" value="Ig-like_fold"/>
</dbReference>
<dbReference type="Proteomes" id="UP000463951">
    <property type="component" value="Chromosome"/>
</dbReference>